<dbReference type="AlphaFoldDB" id="A0A1H9JKH5"/>
<keyword evidence="2" id="KW-0732">Signal</keyword>
<sequence length="368" mass="39474">MRRSRGSAVPIGALVPLSRPGWVEAGRHLLAGLQLAVRDVNETEALAGRSLELVVRDTAADPGRAAVAVEELTRDGVVALVGEYHSVAARAAAAAAEALEVPFLCSSAVLDELTPRPADWVARVAPTQSHSWCVFADHLLRAGHVRVAAVMQRSIYWEAGIRILSRHLAARCGSVVELTADALSPAAVCDELAGTGATALLLLVGHPEPAISIVQAVRRDPRLTGVTIGAPAGQPEFAPWGRLSGGSGSAVPFLRYRPEQLSPLAARVDDSLREQLREPPSFVALEGYDSIAVIADVLRRHDAERPRTVGFWSEVAVEGTRGRIRFSRPPDVPVWQWVWPPVQVVERDPAGPTELRLAPTRSEVGEWG</sequence>
<dbReference type="PANTHER" id="PTHR30483:SF6">
    <property type="entry name" value="PERIPLASMIC BINDING PROTEIN OF ABC TRANSPORTER FOR NATURAL AMINO ACIDS"/>
    <property type="match status" value="1"/>
</dbReference>
<accession>A0A1H9JKH5</accession>
<proteinExistence type="inferred from homology"/>
<feature type="domain" description="Leucine-binding protein" evidence="3">
    <location>
        <begin position="9"/>
        <end position="328"/>
    </location>
</feature>
<evidence type="ECO:0000256" key="1">
    <source>
        <dbReference type="ARBA" id="ARBA00010062"/>
    </source>
</evidence>
<dbReference type="PANTHER" id="PTHR30483">
    <property type="entry name" value="LEUCINE-SPECIFIC-BINDING PROTEIN"/>
    <property type="match status" value="1"/>
</dbReference>
<dbReference type="InterPro" id="IPR051010">
    <property type="entry name" value="BCAA_transport"/>
</dbReference>
<dbReference type="Pfam" id="PF13458">
    <property type="entry name" value="Peripla_BP_6"/>
    <property type="match status" value="1"/>
</dbReference>
<dbReference type="InterPro" id="IPR028081">
    <property type="entry name" value="Leu-bd"/>
</dbReference>
<evidence type="ECO:0000313" key="5">
    <source>
        <dbReference type="Proteomes" id="UP000198504"/>
    </source>
</evidence>
<dbReference type="EMBL" id="FOFA01000006">
    <property type="protein sequence ID" value="SEQ87336.1"/>
    <property type="molecule type" value="Genomic_DNA"/>
</dbReference>
<evidence type="ECO:0000259" key="3">
    <source>
        <dbReference type="Pfam" id="PF13458"/>
    </source>
</evidence>
<organism evidence="4 5">
    <name type="scientific">Microlunatus flavus</name>
    <dbReference type="NCBI Taxonomy" id="1036181"/>
    <lineage>
        <taxon>Bacteria</taxon>
        <taxon>Bacillati</taxon>
        <taxon>Actinomycetota</taxon>
        <taxon>Actinomycetes</taxon>
        <taxon>Propionibacteriales</taxon>
        <taxon>Propionibacteriaceae</taxon>
        <taxon>Microlunatus</taxon>
    </lineage>
</organism>
<evidence type="ECO:0000256" key="2">
    <source>
        <dbReference type="ARBA" id="ARBA00022729"/>
    </source>
</evidence>
<dbReference type="Proteomes" id="UP000198504">
    <property type="component" value="Unassembled WGS sequence"/>
</dbReference>
<evidence type="ECO:0000313" key="4">
    <source>
        <dbReference type="EMBL" id="SEQ87336.1"/>
    </source>
</evidence>
<protein>
    <submittedName>
        <fullName evidence="4">ABC-type branched-chain amino acid transport system, substrate-binding protein</fullName>
    </submittedName>
</protein>
<dbReference type="STRING" id="1036181.SAMN05421756_106243"/>
<dbReference type="InterPro" id="IPR028082">
    <property type="entry name" value="Peripla_BP_I"/>
</dbReference>
<dbReference type="RefSeq" id="WP_091182411.1">
    <property type="nucleotide sequence ID" value="NZ_FOFA01000006.1"/>
</dbReference>
<name>A0A1H9JKH5_9ACTN</name>
<comment type="similarity">
    <text evidence="1">Belongs to the leucine-binding protein family.</text>
</comment>
<reference evidence="5" key="1">
    <citation type="submission" date="2016-10" db="EMBL/GenBank/DDBJ databases">
        <authorList>
            <person name="Varghese N."/>
            <person name="Submissions S."/>
        </authorList>
    </citation>
    <scope>NUCLEOTIDE SEQUENCE [LARGE SCALE GENOMIC DNA]</scope>
    <source>
        <strain evidence="5">CGMCC 4.6856</strain>
    </source>
</reference>
<gene>
    <name evidence="4" type="ORF">SAMN05421756_106243</name>
</gene>
<dbReference type="OrthoDB" id="9147078at2"/>
<dbReference type="Gene3D" id="3.40.50.2300">
    <property type="match status" value="2"/>
</dbReference>
<keyword evidence="5" id="KW-1185">Reference proteome</keyword>
<dbReference type="SUPFAM" id="SSF53822">
    <property type="entry name" value="Periplasmic binding protein-like I"/>
    <property type="match status" value="1"/>
</dbReference>